<accession>A0A679I750</accession>
<dbReference type="RefSeq" id="WP_162050589.1">
    <property type="nucleotide sequence ID" value="NZ_AP019011.1"/>
</dbReference>
<dbReference type="GO" id="GO:0005737">
    <property type="term" value="C:cytoplasm"/>
    <property type="evidence" value="ECO:0007669"/>
    <property type="project" value="UniProtKB-SubCell"/>
</dbReference>
<dbReference type="SUPFAM" id="SSF75217">
    <property type="entry name" value="alpha/beta knot"/>
    <property type="match status" value="1"/>
</dbReference>
<dbReference type="PANTHER" id="PTHR42971:SF1">
    <property type="entry name" value="TRNA (CYTIDINE(34)-2'-O)-METHYLTRANSFERASE"/>
    <property type="match status" value="1"/>
</dbReference>
<evidence type="ECO:0000313" key="8">
    <source>
        <dbReference type="Proteomes" id="UP000463961"/>
    </source>
</evidence>
<comment type="function">
    <text evidence="6">Methylates the ribose at the nucleotide 34 wobble position in the two leucyl isoacceptors tRNA(Leu)(CmAA) and tRNA(Leu)(cmnm5UmAA). Catalyzes the methyl transfer from S-adenosyl-L-methionine to the 2'-OH of the wobble nucleotide.</text>
</comment>
<dbReference type="InterPro" id="IPR029028">
    <property type="entry name" value="Alpha/beta_knot_MTases"/>
</dbReference>
<dbReference type="Proteomes" id="UP000463961">
    <property type="component" value="Chromosome"/>
</dbReference>
<dbReference type="Pfam" id="PF00588">
    <property type="entry name" value="SpoU_methylase"/>
    <property type="match status" value="1"/>
</dbReference>
<evidence type="ECO:0000256" key="2">
    <source>
        <dbReference type="ARBA" id="ARBA00022603"/>
    </source>
</evidence>
<evidence type="ECO:0000256" key="3">
    <source>
        <dbReference type="ARBA" id="ARBA00022679"/>
    </source>
</evidence>
<dbReference type="AlphaFoldDB" id="A0A679I750"/>
<dbReference type="EMBL" id="AP022345">
    <property type="protein sequence ID" value="BBU68636.1"/>
    <property type="molecule type" value="Genomic_DNA"/>
</dbReference>
<gene>
    <name evidence="6 7" type="primary">trmL</name>
    <name evidence="7" type="ORF">ICHIAU1_09190</name>
</gene>
<feature type="binding site" evidence="6">
    <location>
        <position position="143"/>
    </location>
    <ligand>
        <name>S-adenosyl-L-methionine</name>
        <dbReference type="ChEBI" id="CHEBI:59789"/>
    </ligand>
</feature>
<comment type="catalytic activity">
    <reaction evidence="6">
        <text>5-carboxymethylaminomethyluridine(34) in tRNA(Leu) + S-adenosyl-L-methionine = 5-carboxymethylaminomethyl-2'-O-methyluridine(34) in tRNA(Leu) + S-adenosyl-L-homocysteine + H(+)</text>
        <dbReference type="Rhea" id="RHEA:43088"/>
        <dbReference type="Rhea" id="RHEA-COMP:10333"/>
        <dbReference type="Rhea" id="RHEA-COMP:10334"/>
        <dbReference type="ChEBI" id="CHEBI:15378"/>
        <dbReference type="ChEBI" id="CHEBI:57856"/>
        <dbReference type="ChEBI" id="CHEBI:59789"/>
        <dbReference type="ChEBI" id="CHEBI:74508"/>
        <dbReference type="ChEBI" id="CHEBI:74511"/>
        <dbReference type="EC" id="2.1.1.207"/>
    </reaction>
</comment>
<dbReference type="HAMAP" id="MF_01885">
    <property type="entry name" value="tRNA_methyltr_TrmL"/>
    <property type="match status" value="1"/>
</dbReference>
<sequence>MNTQKRRPAIVLVHPEIPPNTGNLIRVSAATGFELHLVRPLGFDVDDRSLRRAGLDYHDQAFLQVHDNWEACLATLAGDIAHAPPRRLFAMTTKGSRPYHEVQFQADDVIVLGCETKGLPAEVLATFDNNHRLRIPMRPDIRSLNLANSASIVVFEIWRQNGFIGAV</sequence>
<dbReference type="InterPro" id="IPR029026">
    <property type="entry name" value="tRNA_m1G_MTases_N"/>
</dbReference>
<dbReference type="PIRSF" id="PIRSF029256">
    <property type="entry name" value="SpoU_TrmH_prd"/>
    <property type="match status" value="1"/>
</dbReference>
<reference evidence="8" key="1">
    <citation type="submission" date="2020-01" db="EMBL/GenBank/DDBJ databases">
        <title>Phosphoaccumulans saitamaens gen. nov., sp. nov., a polyphosphate accumulating bacterium isolated from surface river water.</title>
        <authorList>
            <person name="Watanabe K."/>
            <person name="Suda W."/>
        </authorList>
    </citation>
    <scope>NUCLEOTIDE SEQUENCE [LARGE SCALE GENOMIC DNA]</scope>
    <source>
        <strain evidence="8">ICHIAU1</strain>
    </source>
</reference>
<keyword evidence="3 6" id="KW-0808">Transferase</keyword>
<dbReference type="OrthoDB" id="9789043at2"/>
<evidence type="ECO:0000256" key="6">
    <source>
        <dbReference type="HAMAP-Rule" id="MF_01885"/>
    </source>
</evidence>
<evidence type="ECO:0000256" key="5">
    <source>
        <dbReference type="ARBA" id="ARBA00022694"/>
    </source>
</evidence>
<evidence type="ECO:0000313" key="7">
    <source>
        <dbReference type="EMBL" id="BBU68636.1"/>
    </source>
</evidence>
<dbReference type="FunFam" id="3.40.1280.10:FF:000002">
    <property type="entry name" value="Peptidylprolyl isomerase"/>
    <property type="match status" value="1"/>
</dbReference>
<name>A0A679I750_9RHOO</name>
<dbReference type="EC" id="2.1.1.207" evidence="6"/>
<dbReference type="GO" id="GO:0008757">
    <property type="term" value="F:S-adenosylmethionine-dependent methyltransferase activity"/>
    <property type="evidence" value="ECO:0007669"/>
    <property type="project" value="UniProtKB-UniRule"/>
</dbReference>
<organism evidence="7 8">
    <name type="scientific">Fluviibacter phosphoraccumulans</name>
    <dbReference type="NCBI Taxonomy" id="1751046"/>
    <lineage>
        <taxon>Bacteria</taxon>
        <taxon>Pseudomonadati</taxon>
        <taxon>Pseudomonadota</taxon>
        <taxon>Betaproteobacteria</taxon>
        <taxon>Rhodocyclales</taxon>
        <taxon>Fluviibacteraceae</taxon>
        <taxon>Fluviibacter</taxon>
    </lineage>
</organism>
<evidence type="ECO:0000256" key="4">
    <source>
        <dbReference type="ARBA" id="ARBA00022691"/>
    </source>
</evidence>
<keyword evidence="4 6" id="KW-0949">S-adenosyl-L-methionine</keyword>
<keyword evidence="5 6" id="KW-0819">tRNA processing</keyword>
<dbReference type="PANTHER" id="PTHR42971">
    <property type="entry name" value="TRNA (CYTIDINE(34)-2'-O)-METHYLTRANSFERASE"/>
    <property type="match status" value="1"/>
</dbReference>
<comment type="catalytic activity">
    <reaction evidence="6">
        <text>cytidine(34) in tRNA + S-adenosyl-L-methionine = 2'-O-methylcytidine(34) in tRNA + S-adenosyl-L-homocysteine + H(+)</text>
        <dbReference type="Rhea" id="RHEA:43084"/>
        <dbReference type="Rhea" id="RHEA-COMP:10331"/>
        <dbReference type="Rhea" id="RHEA-COMP:10332"/>
        <dbReference type="ChEBI" id="CHEBI:15378"/>
        <dbReference type="ChEBI" id="CHEBI:57856"/>
        <dbReference type="ChEBI" id="CHEBI:59789"/>
        <dbReference type="ChEBI" id="CHEBI:74495"/>
        <dbReference type="ChEBI" id="CHEBI:82748"/>
        <dbReference type="EC" id="2.1.1.207"/>
    </reaction>
</comment>
<evidence type="ECO:0000256" key="1">
    <source>
        <dbReference type="ARBA" id="ARBA00022490"/>
    </source>
</evidence>
<dbReference type="InterPro" id="IPR016914">
    <property type="entry name" value="TrmL"/>
</dbReference>
<feature type="binding site" evidence="6">
    <location>
        <position position="91"/>
    </location>
    <ligand>
        <name>S-adenosyl-L-methionine</name>
        <dbReference type="ChEBI" id="CHEBI:59789"/>
    </ligand>
</feature>
<proteinExistence type="inferred from homology"/>
<dbReference type="GO" id="GO:0008175">
    <property type="term" value="F:tRNA methyltransferase activity"/>
    <property type="evidence" value="ECO:0007669"/>
    <property type="project" value="UniProtKB-UniRule"/>
</dbReference>
<keyword evidence="2 6" id="KW-0489">Methyltransferase</keyword>
<feature type="binding site" evidence="6">
    <location>
        <position position="135"/>
    </location>
    <ligand>
        <name>S-adenosyl-L-methionine</name>
        <dbReference type="ChEBI" id="CHEBI:59789"/>
    </ligand>
</feature>
<protein>
    <recommendedName>
        <fullName evidence="6">tRNA (cytidine(34)-2'-O)-methyltransferase</fullName>
        <ecNumber evidence="6">2.1.1.207</ecNumber>
    </recommendedName>
    <alternativeName>
        <fullName evidence="6">tRNA (cytidine/uridine-2'-O-)-methyltransferase TrmL</fullName>
    </alternativeName>
</protein>
<comment type="subcellular location">
    <subcellularLocation>
        <location evidence="6">Cytoplasm</location>
    </subcellularLocation>
</comment>
<dbReference type="CDD" id="cd18094">
    <property type="entry name" value="SpoU-like_TrmL"/>
    <property type="match status" value="1"/>
</dbReference>
<feature type="binding site" evidence="6">
    <location>
        <position position="113"/>
    </location>
    <ligand>
        <name>S-adenosyl-L-methionine</name>
        <dbReference type="ChEBI" id="CHEBI:59789"/>
    </ligand>
</feature>
<dbReference type="GO" id="GO:0003723">
    <property type="term" value="F:RNA binding"/>
    <property type="evidence" value="ECO:0007669"/>
    <property type="project" value="InterPro"/>
</dbReference>
<keyword evidence="1 6" id="KW-0963">Cytoplasm</keyword>
<comment type="similarity">
    <text evidence="6">Belongs to the class IV-like SAM-binding methyltransferase superfamily. RNA methyltransferase TrmH family. TrmL subfamily.</text>
</comment>
<comment type="subunit">
    <text evidence="6">Homodimer.</text>
</comment>
<dbReference type="InterPro" id="IPR001537">
    <property type="entry name" value="SpoU_MeTrfase"/>
</dbReference>
<dbReference type="Gene3D" id="3.40.1280.10">
    <property type="match status" value="1"/>
</dbReference>
<keyword evidence="8" id="KW-1185">Reference proteome</keyword>
<dbReference type="GO" id="GO:0002130">
    <property type="term" value="P:wobble position ribose methylation"/>
    <property type="evidence" value="ECO:0007669"/>
    <property type="project" value="TreeGrafter"/>
</dbReference>
<dbReference type="GO" id="GO:0042802">
    <property type="term" value="F:identical protein binding"/>
    <property type="evidence" value="ECO:0007669"/>
    <property type="project" value="UniProtKB-ARBA"/>
</dbReference>